<evidence type="ECO:0000313" key="1">
    <source>
        <dbReference type="EMBL" id="KGN50829.1"/>
    </source>
</evidence>
<dbReference type="Gramene" id="KGN50829">
    <property type="protein sequence ID" value="KGN50829"/>
    <property type="gene ID" value="Csa_5G283470"/>
</dbReference>
<evidence type="ECO:0000313" key="2">
    <source>
        <dbReference type="Proteomes" id="UP000029981"/>
    </source>
</evidence>
<reference evidence="1 2" key="4">
    <citation type="journal article" date="2011" name="BMC Genomics">
        <title>RNA-Seq improves annotation of protein-coding genes in the cucumber genome.</title>
        <authorList>
            <person name="Li Z."/>
            <person name="Zhang Z."/>
            <person name="Yan P."/>
            <person name="Huang S."/>
            <person name="Fei Z."/>
            <person name="Lin K."/>
        </authorList>
    </citation>
    <scope>NUCLEOTIDE SEQUENCE [LARGE SCALE GENOMIC DNA]</scope>
    <source>
        <strain evidence="2">cv. 9930</strain>
    </source>
</reference>
<dbReference type="EMBL" id="CM002926">
    <property type="protein sequence ID" value="KGN50829.1"/>
    <property type="molecule type" value="Genomic_DNA"/>
</dbReference>
<accession>A0A0A0KPJ9</accession>
<gene>
    <name evidence="1" type="ORF">Csa_5G283470</name>
</gene>
<dbReference type="Proteomes" id="UP000029981">
    <property type="component" value="Chromosome 5"/>
</dbReference>
<reference evidence="1 2" key="1">
    <citation type="journal article" date="2009" name="Nat. Genet.">
        <title>The genome of the cucumber, Cucumis sativus L.</title>
        <authorList>
            <person name="Huang S."/>
            <person name="Li R."/>
            <person name="Zhang Z."/>
            <person name="Li L."/>
            <person name="Gu X."/>
            <person name="Fan W."/>
            <person name="Lucas W.J."/>
            <person name="Wang X."/>
            <person name="Xie B."/>
            <person name="Ni P."/>
            <person name="Ren Y."/>
            <person name="Zhu H."/>
            <person name="Li J."/>
            <person name="Lin K."/>
            <person name="Jin W."/>
            <person name="Fei Z."/>
            <person name="Li G."/>
            <person name="Staub J."/>
            <person name="Kilian A."/>
            <person name="van der Vossen E.A."/>
            <person name="Wu Y."/>
            <person name="Guo J."/>
            <person name="He J."/>
            <person name="Jia Z."/>
            <person name="Ren Y."/>
            <person name="Tian G."/>
            <person name="Lu Y."/>
            <person name="Ruan J."/>
            <person name="Qian W."/>
            <person name="Wang M."/>
            <person name="Huang Q."/>
            <person name="Li B."/>
            <person name="Xuan Z."/>
            <person name="Cao J."/>
            <person name="Asan"/>
            <person name="Wu Z."/>
            <person name="Zhang J."/>
            <person name="Cai Q."/>
            <person name="Bai Y."/>
            <person name="Zhao B."/>
            <person name="Han Y."/>
            <person name="Li Y."/>
            <person name="Li X."/>
            <person name="Wang S."/>
            <person name="Shi Q."/>
            <person name="Liu S."/>
            <person name="Cho W.K."/>
            <person name="Kim J.Y."/>
            <person name="Xu Y."/>
            <person name="Heller-Uszynska K."/>
            <person name="Miao H."/>
            <person name="Cheng Z."/>
            <person name="Zhang S."/>
            <person name="Wu J."/>
            <person name="Yang Y."/>
            <person name="Kang H."/>
            <person name="Li M."/>
            <person name="Liang H."/>
            <person name="Ren X."/>
            <person name="Shi Z."/>
            <person name="Wen M."/>
            <person name="Jian M."/>
            <person name="Yang H."/>
            <person name="Zhang G."/>
            <person name="Yang Z."/>
            <person name="Chen R."/>
            <person name="Liu S."/>
            <person name="Li J."/>
            <person name="Ma L."/>
            <person name="Liu H."/>
            <person name="Zhou Y."/>
            <person name="Zhao J."/>
            <person name="Fang X."/>
            <person name="Li G."/>
            <person name="Fang L."/>
            <person name="Li Y."/>
            <person name="Liu D."/>
            <person name="Zheng H."/>
            <person name="Zhang Y."/>
            <person name="Qin N."/>
            <person name="Li Z."/>
            <person name="Yang G."/>
            <person name="Yang S."/>
            <person name="Bolund L."/>
            <person name="Kristiansen K."/>
            <person name="Zheng H."/>
            <person name="Li S."/>
            <person name="Zhang X."/>
            <person name="Yang H."/>
            <person name="Wang J."/>
            <person name="Sun R."/>
            <person name="Zhang B."/>
            <person name="Jiang S."/>
            <person name="Wang J."/>
            <person name="Du Y."/>
            <person name="Li S."/>
        </authorList>
    </citation>
    <scope>NUCLEOTIDE SEQUENCE [LARGE SCALE GENOMIC DNA]</scope>
    <source>
        <strain evidence="2">cv. 9930</strain>
    </source>
</reference>
<organism evidence="1 2">
    <name type="scientific">Cucumis sativus</name>
    <name type="common">Cucumber</name>
    <dbReference type="NCBI Taxonomy" id="3659"/>
    <lineage>
        <taxon>Eukaryota</taxon>
        <taxon>Viridiplantae</taxon>
        <taxon>Streptophyta</taxon>
        <taxon>Embryophyta</taxon>
        <taxon>Tracheophyta</taxon>
        <taxon>Spermatophyta</taxon>
        <taxon>Magnoliopsida</taxon>
        <taxon>eudicotyledons</taxon>
        <taxon>Gunneridae</taxon>
        <taxon>Pentapetalae</taxon>
        <taxon>rosids</taxon>
        <taxon>fabids</taxon>
        <taxon>Cucurbitales</taxon>
        <taxon>Cucurbitaceae</taxon>
        <taxon>Benincaseae</taxon>
        <taxon>Cucumis</taxon>
    </lineage>
</organism>
<reference evidence="1 2" key="3">
    <citation type="journal article" date="2010" name="BMC Genomics">
        <title>Transcriptome sequencing and comparative analysis of cucumber flowers with different sex types.</title>
        <authorList>
            <person name="Guo S."/>
            <person name="Zheng Y."/>
            <person name="Joung J.G."/>
            <person name="Liu S."/>
            <person name="Zhang Z."/>
            <person name="Crasta O.R."/>
            <person name="Sobral B.W."/>
            <person name="Xu Y."/>
            <person name="Huang S."/>
            <person name="Fei Z."/>
        </authorList>
    </citation>
    <scope>NUCLEOTIDE SEQUENCE [LARGE SCALE GENOMIC DNA]</scope>
    <source>
        <strain evidence="2">cv. 9930</strain>
    </source>
</reference>
<dbReference type="AlphaFoldDB" id="A0A0A0KPJ9"/>
<reference evidence="1 2" key="2">
    <citation type="journal article" date="2009" name="PLoS ONE">
        <title>An integrated genetic and cytogenetic map of the cucumber genome.</title>
        <authorList>
            <person name="Ren Y."/>
            <person name="Zhang Z."/>
            <person name="Liu J."/>
            <person name="Staub J.E."/>
            <person name="Han Y."/>
            <person name="Cheng Z."/>
            <person name="Li X."/>
            <person name="Lu J."/>
            <person name="Miao H."/>
            <person name="Kang H."/>
            <person name="Xie B."/>
            <person name="Gu X."/>
            <person name="Wang X."/>
            <person name="Du Y."/>
            <person name="Jin W."/>
            <person name="Huang S."/>
        </authorList>
    </citation>
    <scope>NUCLEOTIDE SEQUENCE [LARGE SCALE GENOMIC DNA]</scope>
    <source>
        <strain evidence="2">cv. 9930</strain>
    </source>
</reference>
<sequence length="53" mass="5794">MARPSDNIGQEALSANFVASSFGLHLISSHTKEFHSLTDVIDQASDKKYKFPG</sequence>
<proteinExistence type="predicted"/>
<keyword evidence="2" id="KW-1185">Reference proteome</keyword>
<name>A0A0A0KPJ9_CUCSA</name>
<protein>
    <submittedName>
        <fullName evidence="1">Uncharacterized protein</fullName>
    </submittedName>
</protein>